<dbReference type="EMBL" id="CM003107">
    <property type="protein sequence ID" value="KUI73552.1"/>
    <property type="molecule type" value="Genomic_DNA"/>
</dbReference>
<dbReference type="GO" id="GO:0005681">
    <property type="term" value="C:spliceosomal complex"/>
    <property type="evidence" value="ECO:0007669"/>
    <property type="project" value="InterPro"/>
</dbReference>
<evidence type="ECO:0000313" key="7">
    <source>
        <dbReference type="EMBL" id="KUI73552.1"/>
    </source>
</evidence>
<feature type="compositionally biased region" description="Low complexity" evidence="6">
    <location>
        <begin position="207"/>
        <end position="229"/>
    </location>
</feature>
<evidence type="ECO:0000313" key="8">
    <source>
        <dbReference type="Proteomes" id="UP000078559"/>
    </source>
</evidence>
<comment type="subcellular location">
    <subcellularLocation>
        <location evidence="1">Nucleus</location>
    </subcellularLocation>
</comment>
<dbReference type="PANTHER" id="PTHR13278:SF0">
    <property type="entry name" value="ZINC FINGER PROTEIN 830"/>
    <property type="match status" value="1"/>
</dbReference>
<feature type="region of interest" description="Disordered" evidence="6">
    <location>
        <begin position="1"/>
        <end position="26"/>
    </location>
</feature>
<dbReference type="OrthoDB" id="77607at2759"/>
<reference evidence="7" key="1">
    <citation type="submission" date="2014-12" db="EMBL/GenBank/DDBJ databases">
        <title>Genome Sequence of Valsa Canker Pathogens Uncovers a Specific Adaption of Colonization on Woody Bark.</title>
        <authorList>
            <person name="Yin Z."/>
            <person name="Liu H."/>
            <person name="Gao X."/>
            <person name="Li Z."/>
            <person name="Song N."/>
            <person name="Ke X."/>
            <person name="Dai Q."/>
            <person name="Wu Y."/>
            <person name="Sun Y."/>
            <person name="Xu J.-R."/>
            <person name="Kang Z.K."/>
            <person name="Wang L."/>
            <person name="Huang L."/>
        </authorList>
    </citation>
    <scope>NUCLEOTIDE SEQUENCE [LARGE SCALE GENOMIC DNA]</scope>
    <source>
        <strain evidence="7">03-8</strain>
    </source>
</reference>
<dbReference type="GO" id="GO:0008270">
    <property type="term" value="F:zinc ion binding"/>
    <property type="evidence" value="ECO:0007669"/>
    <property type="project" value="UniProtKB-KW"/>
</dbReference>
<feature type="region of interest" description="Disordered" evidence="6">
    <location>
        <begin position="323"/>
        <end position="344"/>
    </location>
</feature>
<keyword evidence="4" id="KW-0862">Zinc</keyword>
<dbReference type="GO" id="GO:0033260">
    <property type="term" value="P:nuclear DNA replication"/>
    <property type="evidence" value="ECO:0007669"/>
    <property type="project" value="TreeGrafter"/>
</dbReference>
<evidence type="ECO:0008006" key="9">
    <source>
        <dbReference type="Google" id="ProtNLM"/>
    </source>
</evidence>
<dbReference type="GO" id="GO:0044773">
    <property type="term" value="P:mitotic DNA damage checkpoint signaling"/>
    <property type="evidence" value="ECO:0007669"/>
    <property type="project" value="TreeGrafter"/>
</dbReference>
<feature type="region of interest" description="Disordered" evidence="6">
    <location>
        <begin position="375"/>
        <end position="453"/>
    </location>
</feature>
<keyword evidence="3" id="KW-0863">Zinc-finger</keyword>
<dbReference type="Proteomes" id="UP000078559">
    <property type="component" value="Chromosome 10"/>
</dbReference>
<dbReference type="GO" id="GO:0033314">
    <property type="term" value="P:mitotic DNA replication checkpoint signaling"/>
    <property type="evidence" value="ECO:0007669"/>
    <property type="project" value="TreeGrafter"/>
</dbReference>
<feature type="compositionally biased region" description="Low complexity" evidence="6">
    <location>
        <begin position="65"/>
        <end position="89"/>
    </location>
</feature>
<sequence length="471" mass="50343">MADARSLLRQQRAARRIDHPHATYSDSGKLTCAICREPIKSDVLWEGHTRSVGHRQKLLAYQKSRQPQRPQAQPPNHTTSTSNGNATASKPKGKETLSDEALLAQIISGGGGSSGTGQKRKHDEADPDDVEMEDAEAEEDAARKKRNKTTTEANSGATAGPTSNGKGHSPAEKDAAGKRTTTPAATPPSLVRRISGTPSHGVELQIPSRPATPSASGTSAGSTPMATSMGKSPLVPHEAQTATKQTQRAAFATSAAKAATTDTKPTTITTEATEGDEDADWAAFEAEVVNATTEPETSKTAQPLSAYASDAVISAAPLTAEQLAAKTAEEEHERRRAMADIEIADEKEEATRALETEFEEMEELEARVRKLKEKREALRKGSIPAATTAAAAEATADGNGDAGGDKKSEAEQDEDEDDDDSDEDDDDWAGFRFRGSRKTTMRSRQALFETPSGSIRLKNNHTARVYRTMLL</sequence>
<feature type="compositionally biased region" description="Basic and acidic residues" evidence="6">
    <location>
        <begin position="327"/>
        <end position="339"/>
    </location>
</feature>
<evidence type="ECO:0000256" key="6">
    <source>
        <dbReference type="SAM" id="MobiDB-lite"/>
    </source>
</evidence>
<evidence type="ECO:0000256" key="3">
    <source>
        <dbReference type="ARBA" id="ARBA00022771"/>
    </source>
</evidence>
<organism evidence="7 8">
    <name type="scientific">Cytospora mali</name>
    <name type="common">Apple Valsa canker fungus</name>
    <name type="synonym">Valsa mali</name>
    <dbReference type="NCBI Taxonomy" id="578113"/>
    <lineage>
        <taxon>Eukaryota</taxon>
        <taxon>Fungi</taxon>
        <taxon>Dikarya</taxon>
        <taxon>Ascomycota</taxon>
        <taxon>Pezizomycotina</taxon>
        <taxon>Sordariomycetes</taxon>
        <taxon>Sordariomycetidae</taxon>
        <taxon>Diaporthales</taxon>
        <taxon>Cytosporaceae</taxon>
        <taxon>Cytospora</taxon>
    </lineage>
</organism>
<feature type="compositionally biased region" description="Low complexity" evidence="6">
    <location>
        <begin position="239"/>
        <end position="272"/>
    </location>
</feature>
<dbReference type="InterPro" id="IPR040050">
    <property type="entry name" value="ZNF830-like"/>
</dbReference>
<evidence type="ECO:0000256" key="4">
    <source>
        <dbReference type="ARBA" id="ARBA00022833"/>
    </source>
</evidence>
<dbReference type="GO" id="GO:0003676">
    <property type="term" value="F:nucleic acid binding"/>
    <property type="evidence" value="ECO:0007669"/>
    <property type="project" value="InterPro"/>
</dbReference>
<feature type="compositionally biased region" description="Low complexity" evidence="6">
    <location>
        <begin position="385"/>
        <end position="399"/>
    </location>
</feature>
<dbReference type="AlphaFoldDB" id="A0A194WB32"/>
<keyword evidence="8" id="KW-1185">Reference proteome</keyword>
<evidence type="ECO:0000256" key="1">
    <source>
        <dbReference type="ARBA" id="ARBA00004123"/>
    </source>
</evidence>
<feature type="compositionally biased region" description="Acidic residues" evidence="6">
    <location>
        <begin position="411"/>
        <end position="428"/>
    </location>
</feature>
<feature type="region of interest" description="Disordered" evidence="6">
    <location>
        <begin position="62"/>
        <end position="279"/>
    </location>
</feature>
<feature type="compositionally biased region" description="Acidic residues" evidence="6">
    <location>
        <begin position="125"/>
        <end position="139"/>
    </location>
</feature>
<keyword evidence="5" id="KW-0539">Nucleus</keyword>
<protein>
    <recommendedName>
        <fullName evidence="9">Coiled-coil domain-containing protein 16</fullName>
    </recommendedName>
</protein>
<name>A0A194WB32_CYTMA</name>
<gene>
    <name evidence="7" type="ORF">VM1G_09125</name>
</gene>
<evidence type="ECO:0000256" key="2">
    <source>
        <dbReference type="ARBA" id="ARBA00022723"/>
    </source>
</evidence>
<evidence type="ECO:0000256" key="5">
    <source>
        <dbReference type="ARBA" id="ARBA00023242"/>
    </source>
</evidence>
<keyword evidence="2" id="KW-0479">Metal-binding</keyword>
<feature type="compositionally biased region" description="Polar residues" evidence="6">
    <location>
        <begin position="150"/>
        <end position="166"/>
    </location>
</feature>
<proteinExistence type="predicted"/>
<accession>A0A194WB32</accession>
<feature type="compositionally biased region" description="Low complexity" evidence="6">
    <location>
        <begin position="1"/>
        <end position="11"/>
    </location>
</feature>
<dbReference type="PANTHER" id="PTHR13278">
    <property type="entry name" value="ZINC FINGER PROTEIN 830"/>
    <property type="match status" value="1"/>
</dbReference>